<dbReference type="EMBL" id="LGRX02003643">
    <property type="protein sequence ID" value="KAK3281921.1"/>
    <property type="molecule type" value="Genomic_DNA"/>
</dbReference>
<evidence type="ECO:0000256" key="6">
    <source>
        <dbReference type="ARBA" id="ARBA00022777"/>
    </source>
</evidence>
<evidence type="ECO:0000256" key="4">
    <source>
        <dbReference type="ARBA" id="ARBA00022679"/>
    </source>
</evidence>
<reference evidence="8 9" key="1">
    <citation type="journal article" date="2015" name="Genome Biol. Evol.">
        <title>Comparative Genomics of a Bacterivorous Green Alga Reveals Evolutionary Causalities and Consequences of Phago-Mixotrophic Mode of Nutrition.</title>
        <authorList>
            <person name="Burns J.A."/>
            <person name="Paasch A."/>
            <person name="Narechania A."/>
            <person name="Kim E."/>
        </authorList>
    </citation>
    <scope>NUCLEOTIDE SEQUENCE [LARGE SCALE GENOMIC DNA]</scope>
    <source>
        <strain evidence="8 9">PLY_AMNH</strain>
    </source>
</reference>
<dbReference type="Proteomes" id="UP001190700">
    <property type="component" value="Unassembled WGS sequence"/>
</dbReference>
<dbReference type="SUPFAM" id="SSF52540">
    <property type="entry name" value="P-loop containing nucleoside triphosphate hydrolases"/>
    <property type="match status" value="1"/>
</dbReference>
<comment type="caution">
    <text evidence="8">The sequence shown here is derived from an EMBL/GenBank/DDBJ whole genome shotgun (WGS) entry which is preliminary data.</text>
</comment>
<dbReference type="PROSITE" id="PS51257">
    <property type="entry name" value="PROKAR_LIPOPROTEIN"/>
    <property type="match status" value="1"/>
</dbReference>
<dbReference type="InterPro" id="IPR006259">
    <property type="entry name" value="Adenyl_kin_sub"/>
</dbReference>
<evidence type="ECO:0000313" key="9">
    <source>
        <dbReference type="Proteomes" id="UP001190700"/>
    </source>
</evidence>
<dbReference type="InterPro" id="IPR027417">
    <property type="entry name" value="P-loop_NTPase"/>
</dbReference>
<evidence type="ECO:0000256" key="5">
    <source>
        <dbReference type="ARBA" id="ARBA00022741"/>
    </source>
</evidence>
<keyword evidence="6 7" id="KW-0418">Kinase</keyword>
<evidence type="ECO:0000313" key="8">
    <source>
        <dbReference type="EMBL" id="KAK3281921.1"/>
    </source>
</evidence>
<sequence length="272" mass="29746">MFRLQGAKLLKSVLAQPNTLISCRETHALAALVGETKMANWIFLGPPGVGKGTYAGRVADLVGIPHISTGDLVRAEIKSGSPLAEKMKEITSTGGLLPDALILDILHKRFEEGKGNNETGFLLDGFPRTAAQAAELMKVTDIHLVVNLSLREDVLIEKCCGRRVCEHCGKSYNIADIYRKAGPEGPEIIMPPLNPKPECADHLTHRADDTEEIVQKRLDIYNQEAGPVEDYFRQTGVLADFEITGGIPETKPVLLDFLHQQLSLQSSRGSKQ</sequence>
<dbReference type="AlphaFoldDB" id="A0AAE0GPX4"/>
<protein>
    <recommendedName>
        <fullName evidence="3">adenylate kinase</fullName>
        <ecNumber evidence="3">2.7.4.3</ecNumber>
    </recommendedName>
</protein>
<evidence type="ECO:0000256" key="2">
    <source>
        <dbReference type="ARBA" id="ARBA00007220"/>
    </source>
</evidence>
<evidence type="ECO:0000256" key="7">
    <source>
        <dbReference type="RuleBase" id="RU003330"/>
    </source>
</evidence>
<comment type="similarity">
    <text evidence="2 7">Belongs to the adenylate kinase family.</text>
</comment>
<dbReference type="NCBIfam" id="TIGR01351">
    <property type="entry name" value="adk"/>
    <property type="match status" value="1"/>
</dbReference>
<dbReference type="Pfam" id="PF00406">
    <property type="entry name" value="ADK"/>
    <property type="match status" value="1"/>
</dbReference>
<gene>
    <name evidence="8" type="ORF">CYMTET_10315</name>
</gene>
<dbReference type="HAMAP" id="MF_00235">
    <property type="entry name" value="Adenylate_kinase_Adk"/>
    <property type="match status" value="1"/>
</dbReference>
<dbReference type="InterPro" id="IPR033690">
    <property type="entry name" value="Adenylat_kinase_CS"/>
</dbReference>
<dbReference type="GO" id="GO:0004017">
    <property type="term" value="F:AMP kinase activity"/>
    <property type="evidence" value="ECO:0007669"/>
    <property type="project" value="UniProtKB-EC"/>
</dbReference>
<keyword evidence="4 7" id="KW-0808">Transferase</keyword>
<comment type="catalytic activity">
    <reaction evidence="1">
        <text>AMP + ATP = 2 ADP</text>
        <dbReference type="Rhea" id="RHEA:12973"/>
        <dbReference type="ChEBI" id="CHEBI:30616"/>
        <dbReference type="ChEBI" id="CHEBI:456215"/>
        <dbReference type="ChEBI" id="CHEBI:456216"/>
        <dbReference type="EC" id="2.7.4.3"/>
    </reaction>
</comment>
<accession>A0AAE0GPX4</accession>
<organism evidence="8 9">
    <name type="scientific">Cymbomonas tetramitiformis</name>
    <dbReference type="NCBI Taxonomy" id="36881"/>
    <lineage>
        <taxon>Eukaryota</taxon>
        <taxon>Viridiplantae</taxon>
        <taxon>Chlorophyta</taxon>
        <taxon>Pyramimonadophyceae</taxon>
        <taxon>Pyramimonadales</taxon>
        <taxon>Pyramimonadaceae</taxon>
        <taxon>Cymbomonas</taxon>
    </lineage>
</organism>
<dbReference type="GO" id="GO:0005524">
    <property type="term" value="F:ATP binding"/>
    <property type="evidence" value="ECO:0007669"/>
    <property type="project" value="InterPro"/>
</dbReference>
<dbReference type="PRINTS" id="PR00094">
    <property type="entry name" value="ADENYLTKNASE"/>
</dbReference>
<name>A0AAE0GPX4_9CHLO</name>
<proteinExistence type="inferred from homology"/>
<dbReference type="InterPro" id="IPR000850">
    <property type="entry name" value="Adenylat/UMP-CMP_kin"/>
</dbReference>
<dbReference type="PANTHER" id="PTHR23359">
    <property type="entry name" value="NUCLEOTIDE KINASE"/>
    <property type="match status" value="1"/>
</dbReference>
<dbReference type="Gene3D" id="3.40.50.300">
    <property type="entry name" value="P-loop containing nucleotide triphosphate hydrolases"/>
    <property type="match status" value="1"/>
</dbReference>
<dbReference type="PROSITE" id="PS00113">
    <property type="entry name" value="ADENYLATE_KINASE"/>
    <property type="match status" value="1"/>
</dbReference>
<evidence type="ECO:0000256" key="3">
    <source>
        <dbReference type="ARBA" id="ARBA00012955"/>
    </source>
</evidence>
<keyword evidence="9" id="KW-1185">Reference proteome</keyword>
<dbReference type="EC" id="2.7.4.3" evidence="3"/>
<evidence type="ECO:0000256" key="1">
    <source>
        <dbReference type="ARBA" id="ARBA00000582"/>
    </source>
</evidence>
<keyword evidence="5" id="KW-0547">Nucleotide-binding</keyword>
<dbReference type="CDD" id="cd01428">
    <property type="entry name" value="ADK"/>
    <property type="match status" value="1"/>
</dbReference>